<keyword evidence="2" id="KW-1185">Reference proteome</keyword>
<sequence>MKDSLSVKLPADLEPELQELILEEWKKGGADRLGELLVLGLKASLLNPRQVAEKIGITHRGVVKAAVEAAEKGARWPRKNEHGVWTAPEREWDLLFAERKKRRRRKY</sequence>
<dbReference type="EMBL" id="BMHQ01000018">
    <property type="protein sequence ID" value="GGE28617.1"/>
    <property type="molecule type" value="Genomic_DNA"/>
</dbReference>
<protein>
    <submittedName>
        <fullName evidence="1">Uncharacterized protein</fullName>
    </submittedName>
</protein>
<comment type="caution">
    <text evidence="1">The sequence shown here is derived from an EMBL/GenBank/DDBJ whole genome shotgun (WGS) entry which is preliminary data.</text>
</comment>
<accession>A0A8J2VFG8</accession>
<dbReference type="Proteomes" id="UP000625210">
    <property type="component" value="Unassembled WGS sequence"/>
</dbReference>
<gene>
    <name evidence="1" type="ORF">GCM10011571_33380</name>
</gene>
<evidence type="ECO:0000313" key="2">
    <source>
        <dbReference type="Proteomes" id="UP000625210"/>
    </source>
</evidence>
<organism evidence="1 2">
    <name type="scientific">Marinithermofilum abyssi</name>
    <dbReference type="NCBI Taxonomy" id="1571185"/>
    <lineage>
        <taxon>Bacteria</taxon>
        <taxon>Bacillati</taxon>
        <taxon>Bacillota</taxon>
        <taxon>Bacilli</taxon>
        <taxon>Bacillales</taxon>
        <taxon>Thermoactinomycetaceae</taxon>
        <taxon>Marinithermofilum</taxon>
    </lineage>
</organism>
<reference evidence="1" key="2">
    <citation type="submission" date="2020-09" db="EMBL/GenBank/DDBJ databases">
        <authorList>
            <person name="Sun Q."/>
            <person name="Zhou Y."/>
        </authorList>
    </citation>
    <scope>NUCLEOTIDE SEQUENCE</scope>
    <source>
        <strain evidence="1">CGMCC 1.15179</strain>
    </source>
</reference>
<dbReference type="RefSeq" id="WP_188649015.1">
    <property type="nucleotide sequence ID" value="NZ_BMHQ01000018.1"/>
</dbReference>
<evidence type="ECO:0000313" key="1">
    <source>
        <dbReference type="EMBL" id="GGE28617.1"/>
    </source>
</evidence>
<proteinExistence type="predicted"/>
<name>A0A8J2VFG8_9BACL</name>
<reference evidence="1" key="1">
    <citation type="journal article" date="2014" name="Int. J. Syst. Evol. Microbiol.">
        <title>Complete genome sequence of Corynebacterium casei LMG S-19264T (=DSM 44701T), isolated from a smear-ripened cheese.</title>
        <authorList>
            <consortium name="US DOE Joint Genome Institute (JGI-PGF)"/>
            <person name="Walter F."/>
            <person name="Albersmeier A."/>
            <person name="Kalinowski J."/>
            <person name="Ruckert C."/>
        </authorList>
    </citation>
    <scope>NUCLEOTIDE SEQUENCE</scope>
    <source>
        <strain evidence="1">CGMCC 1.15179</strain>
    </source>
</reference>
<dbReference type="AlphaFoldDB" id="A0A8J2VFG8"/>